<dbReference type="EMBL" id="AMWG01000082">
    <property type="protein sequence ID" value="ELP32900.1"/>
    <property type="molecule type" value="Genomic_DNA"/>
</dbReference>
<evidence type="ECO:0000313" key="1">
    <source>
        <dbReference type="EMBL" id="ELP32900.1"/>
    </source>
</evidence>
<reference evidence="1 2" key="1">
    <citation type="journal article" date="2013" name="Mar. Genomics">
        <title>Expression of sulfatases in Rhodopirellula baltica and the diversity of sulfatases in the genus Rhodopirellula.</title>
        <authorList>
            <person name="Wegner C.E."/>
            <person name="Richter-Heitmann T."/>
            <person name="Klindworth A."/>
            <person name="Klockow C."/>
            <person name="Richter M."/>
            <person name="Achstetter T."/>
            <person name="Glockner F.O."/>
            <person name="Harder J."/>
        </authorList>
    </citation>
    <scope>NUCLEOTIDE SEQUENCE [LARGE SCALE GENOMIC DNA]</scope>
    <source>
        <strain evidence="1 2">SWK14</strain>
    </source>
</reference>
<comment type="caution">
    <text evidence="1">The sequence shown here is derived from an EMBL/GenBank/DDBJ whole genome shotgun (WGS) entry which is preliminary data.</text>
</comment>
<organism evidence="1 2">
    <name type="scientific">Rhodopirellula baltica SWK14</name>
    <dbReference type="NCBI Taxonomy" id="993516"/>
    <lineage>
        <taxon>Bacteria</taxon>
        <taxon>Pseudomonadati</taxon>
        <taxon>Planctomycetota</taxon>
        <taxon>Planctomycetia</taxon>
        <taxon>Pirellulales</taxon>
        <taxon>Pirellulaceae</taxon>
        <taxon>Rhodopirellula</taxon>
    </lineage>
</organism>
<sequence length="86" mass="9654">MDSPDEIFDRTLKWKRSGGVRLDVFVSDGISLGGLFGSQSHERMVAIAPSDWDCEDDVTFLTNREQVDELIERLRLASFSAFGDQA</sequence>
<evidence type="ECO:0000313" key="2">
    <source>
        <dbReference type="Proteomes" id="UP000010959"/>
    </source>
</evidence>
<dbReference type="Proteomes" id="UP000010959">
    <property type="component" value="Unassembled WGS sequence"/>
</dbReference>
<name>L7CGB9_RHOBT</name>
<proteinExistence type="predicted"/>
<gene>
    <name evidence="1" type="ORF">RBSWK_03168</name>
</gene>
<dbReference type="AlphaFoldDB" id="L7CGB9"/>
<dbReference type="PATRIC" id="fig|993516.3.peg.3376"/>
<accession>L7CGB9</accession>
<protein>
    <submittedName>
        <fullName evidence="1">Uncharacterized protein</fullName>
    </submittedName>
</protein>